<evidence type="ECO:0000313" key="2">
    <source>
        <dbReference type="Proteomes" id="UP001157502"/>
    </source>
</evidence>
<sequence length="70" mass="7772">MCRTEELCDFKHGTVIECHLCNKSICESVNPTRLELATSNSYPPGGITRNHSLPERSSMSKTKGKSLALY</sequence>
<organism evidence="1 2">
    <name type="scientific">Dallia pectoralis</name>
    <name type="common">Alaska blackfish</name>
    <dbReference type="NCBI Taxonomy" id="75939"/>
    <lineage>
        <taxon>Eukaryota</taxon>
        <taxon>Metazoa</taxon>
        <taxon>Chordata</taxon>
        <taxon>Craniata</taxon>
        <taxon>Vertebrata</taxon>
        <taxon>Euteleostomi</taxon>
        <taxon>Actinopterygii</taxon>
        <taxon>Neopterygii</taxon>
        <taxon>Teleostei</taxon>
        <taxon>Protacanthopterygii</taxon>
        <taxon>Esociformes</taxon>
        <taxon>Umbridae</taxon>
        <taxon>Dallia</taxon>
    </lineage>
</organism>
<evidence type="ECO:0000313" key="1">
    <source>
        <dbReference type="EMBL" id="KAJ8003255.1"/>
    </source>
</evidence>
<gene>
    <name evidence="1" type="ORF">DPEC_G00167520</name>
</gene>
<reference evidence="1" key="1">
    <citation type="submission" date="2021-05" db="EMBL/GenBank/DDBJ databases">
        <authorList>
            <person name="Pan Q."/>
            <person name="Jouanno E."/>
            <person name="Zahm M."/>
            <person name="Klopp C."/>
            <person name="Cabau C."/>
            <person name="Louis A."/>
            <person name="Berthelot C."/>
            <person name="Parey E."/>
            <person name="Roest Crollius H."/>
            <person name="Montfort J."/>
            <person name="Robinson-Rechavi M."/>
            <person name="Bouchez O."/>
            <person name="Lampietro C."/>
            <person name="Lopez Roques C."/>
            <person name="Donnadieu C."/>
            <person name="Postlethwait J."/>
            <person name="Bobe J."/>
            <person name="Dillon D."/>
            <person name="Chandos A."/>
            <person name="von Hippel F."/>
            <person name="Guiguen Y."/>
        </authorList>
    </citation>
    <scope>NUCLEOTIDE SEQUENCE</scope>
    <source>
        <strain evidence="1">YG-Jan2019</strain>
    </source>
</reference>
<accession>A0ACC2GIA1</accession>
<keyword evidence="2" id="KW-1185">Reference proteome</keyword>
<proteinExistence type="predicted"/>
<dbReference type="Proteomes" id="UP001157502">
    <property type="component" value="Chromosome 13"/>
</dbReference>
<comment type="caution">
    <text evidence="1">The sequence shown here is derived from an EMBL/GenBank/DDBJ whole genome shotgun (WGS) entry which is preliminary data.</text>
</comment>
<dbReference type="EMBL" id="CM055740">
    <property type="protein sequence ID" value="KAJ8003255.1"/>
    <property type="molecule type" value="Genomic_DNA"/>
</dbReference>
<protein>
    <submittedName>
        <fullName evidence="1">Uncharacterized protein</fullName>
    </submittedName>
</protein>
<name>A0ACC2GIA1_DALPE</name>